<dbReference type="AlphaFoldDB" id="I2F8P9"/>
<reference evidence="1 2" key="1">
    <citation type="journal article" date="2012" name="Genome Biol. Evol.">
        <title>Genome Sequence of the Mesophilic Thermotogales Bacterium Mesotoga prima MesG1.Ag.4.2 Reveals the Largest Thermotogales Genome To Date.</title>
        <authorList>
            <person name="Zhaxybayeva O."/>
            <person name="Swithers K.S."/>
            <person name="Foght J."/>
            <person name="Green A.G."/>
            <person name="Bruce D."/>
            <person name="Detter C."/>
            <person name="Han S."/>
            <person name="Teshima H."/>
            <person name="Han J."/>
            <person name="Woyke T."/>
            <person name="Pitluck S."/>
            <person name="Nolan M."/>
            <person name="Ivanova N."/>
            <person name="Pati A."/>
            <person name="Land M.L."/>
            <person name="Dlutek M."/>
            <person name="Doolittle W.F."/>
            <person name="Noll K.M."/>
            <person name="Nesbo C.L."/>
        </authorList>
    </citation>
    <scope>NUCLEOTIDE SEQUENCE [LARGE SCALE GENOMIC DNA]</scope>
    <source>
        <strain evidence="2">mesG1.Ag.4.2</strain>
    </source>
</reference>
<accession>I2F8P9</accession>
<evidence type="ECO:0000313" key="1">
    <source>
        <dbReference type="EMBL" id="AFK08302.1"/>
    </source>
</evidence>
<organism evidence="1 2">
    <name type="scientific">Mesotoga prima MesG1.Ag.4.2</name>
    <dbReference type="NCBI Taxonomy" id="660470"/>
    <lineage>
        <taxon>Bacteria</taxon>
        <taxon>Thermotogati</taxon>
        <taxon>Thermotogota</taxon>
        <taxon>Thermotogae</taxon>
        <taxon>Kosmotogales</taxon>
        <taxon>Kosmotogaceae</taxon>
        <taxon>Mesotoga</taxon>
    </lineage>
</organism>
<dbReference type="EMBL" id="CP003532">
    <property type="protein sequence ID" value="AFK08302.1"/>
    <property type="molecule type" value="Genomic_DNA"/>
</dbReference>
<dbReference type="HOGENOM" id="CLU_2180729_0_0_0"/>
<proteinExistence type="predicted"/>
<keyword evidence="2" id="KW-1185">Reference proteome</keyword>
<sequence length="109" mass="12487">MLRLRSYLVDLERHLAKDRHRNFFLSNDMAITENSPVGLCFEDIYSGSVFLNRGARESGLRVSDSVSYPGGESFVEFVKSENFERCFRSMVIDNDEKVSGLDVRNSLLK</sequence>
<protein>
    <submittedName>
        <fullName evidence="1">Uncharacterized protein</fullName>
    </submittedName>
</protein>
<dbReference type="GeneID" id="87108402"/>
<gene>
    <name evidence="1" type="ORF">Theba_2703</name>
</gene>
<dbReference type="RefSeq" id="WP_014731995.1">
    <property type="nucleotide sequence ID" value="NC_017934.1"/>
</dbReference>
<dbReference type="Proteomes" id="UP000002881">
    <property type="component" value="Chromosome"/>
</dbReference>
<name>I2F8P9_9BACT</name>
<dbReference type="KEGG" id="mpg:Theba_2703"/>
<evidence type="ECO:0000313" key="2">
    <source>
        <dbReference type="Proteomes" id="UP000002881"/>
    </source>
</evidence>